<dbReference type="Pfam" id="PF00500">
    <property type="entry name" value="Late_protein_L1"/>
    <property type="match status" value="1"/>
</dbReference>
<dbReference type="SUPFAM" id="SSF88648">
    <property type="entry name" value="Group I dsDNA viruses"/>
    <property type="match status" value="1"/>
</dbReference>
<feature type="disulfide bond" description="Interchain (with Cys-235)" evidence="12">
    <location>
        <position position="485"/>
    </location>
</feature>
<organismHost>
    <name type="scientific">Homo sapiens</name>
    <name type="common">Human</name>
    <dbReference type="NCBI Taxonomy" id="9606"/>
</organismHost>
<keyword evidence="2 12" id="KW-1048">Host nucleus</keyword>
<keyword evidence="3 12" id="KW-0945">Host-virus interaction</keyword>
<comment type="subcellular location">
    <subcellularLocation>
        <location evidence="12">Virion</location>
    </subcellularLocation>
    <subcellularLocation>
        <location evidence="12">Host nucleus</location>
    </subcellularLocation>
</comment>
<evidence type="ECO:0000256" key="4">
    <source>
        <dbReference type="ARBA" id="ARBA00022595"/>
    </source>
</evidence>
<keyword evidence="1 12" id="KW-0167">Capsid protein</keyword>
<dbReference type="GO" id="GO:0042025">
    <property type="term" value="C:host cell nucleus"/>
    <property type="evidence" value="ECO:0007669"/>
    <property type="project" value="UniProtKB-SubCell"/>
</dbReference>
<evidence type="ECO:0000256" key="11">
    <source>
        <dbReference type="ARBA" id="ARBA00023296"/>
    </source>
</evidence>
<proteinExistence type="inferred from homology"/>
<sequence length="561" mass="63184">MHHRHIHPYLHPLGPPPVRPHLFQHVLYFHKHLLLLMVGIFTCILVILPYANAVNVSHIFLQMAMWRPSENKVYLPPTPVSKVVSTDEYVTRTSIYYHASSSRLLAVGHPYFKVQKSTNKQSIPKVSGYQYRVFRVQLPDPNKFGLPDPSLYNPETQRLVWACTGVEVGRGQPLGLGLSGHPLLNKLDDTENAPKYVGAGTDNRENVSMDYKQTQLCILGCTPPIGEHWAKGNLCTPNTLAAGDCPPLELVNTYIQDGDMVDIGFGAMDFNALQTSKSEVPLDIATSICKYPDYLKMAAEAYGDSLFFYLRREQMFVRHMLNRAGTMGEPVPNDLYIKKSSGNPDSSIYAATPSGSMVTSEYQIFNKPYWLQRAQGQNNGICWGNQLFLTVVDTTRSTNLTLCATATSQDTFNNANFKEYIRHVEEYDLQFIFQLCTITLTADVMAYIHGMNPTILEDWNFGITPPATSSLEDTYRFVQSQAIACQKNNAPAKEKEDPYSKYAFWTVDLKERFSSDLDQFPLGRKFLLQAGLRARPRLRPVKRAAPSSSGGTSRKRAKTKR</sequence>
<evidence type="ECO:0000256" key="10">
    <source>
        <dbReference type="ARBA" id="ARBA00023157"/>
    </source>
</evidence>
<evidence type="ECO:0000256" key="6">
    <source>
        <dbReference type="ARBA" id="ARBA00022828"/>
    </source>
</evidence>
<gene>
    <name evidence="12 13" type="primary">L1</name>
</gene>
<keyword evidence="8 12" id="KW-1164">Virus endocytosis by host</keyword>
<comment type="function">
    <text evidence="12 13">Forms an icosahedral capsid with a T=7 symmetry and a 50 nm diameter. The capsid is composed of 72 pentamers linked to each other by disulfide bonds and associated with L2 proteins. Binds to heparan sulfate proteoglycans on cell surface of basal layer keratinocytes to provide initial virion attachment. This binding mediates a conformational change in the virus capsid that facilitates efficient infection. The virion enters the host cell via endocytosis. During virus trafficking, L1 protein dissociates from the viral DNA and the genomic DNA is released to the host nucleus. The virion assembly takes place within the cell nucleus. Encapsulates the genomic DNA together with protein L2.</text>
</comment>
<evidence type="ECO:0000256" key="7">
    <source>
        <dbReference type="ARBA" id="ARBA00022844"/>
    </source>
</evidence>
<keyword evidence="10 12" id="KW-1015">Disulfide bond</keyword>
<comment type="similarity">
    <text evidence="12 13">Belongs to the papillomaviridae L1 protein family.</text>
</comment>
<comment type="subunit">
    <text evidence="12">Self-assembles into homopentamers. The capsid has an icosahedral symmetry and consists of 72 capsomers, with each capsomer being a pentamer of L1. Interacts with the minor capsid protein L2; this interaction is necessary for viral genome encapsidation. Interacts with protein E2; this interaction enhances E2-dependent replication and transcription activation.</text>
</comment>
<evidence type="ECO:0000256" key="1">
    <source>
        <dbReference type="ARBA" id="ARBA00022561"/>
    </source>
</evidence>
<evidence type="ECO:0000313" key="16">
    <source>
        <dbReference type="EMBL" id="QOI17608.1"/>
    </source>
</evidence>
<dbReference type="GO" id="GO:0075509">
    <property type="term" value="P:endocytosis involved in viral entry into host cell"/>
    <property type="evidence" value="ECO:0007669"/>
    <property type="project" value="UniProtKB-KW"/>
</dbReference>
<evidence type="ECO:0000256" key="9">
    <source>
        <dbReference type="ARBA" id="ARBA00022921"/>
    </source>
</evidence>
<evidence type="ECO:0000256" key="2">
    <source>
        <dbReference type="ARBA" id="ARBA00022562"/>
    </source>
</evidence>
<reference evidence="16" key="1">
    <citation type="submission" date="2020-07" db="EMBL/GenBank/DDBJ databases">
        <authorList>
            <person name="Zhang W."/>
            <person name="Yang S."/>
        </authorList>
    </citation>
    <scope>NUCLEOTIDE SEQUENCE</scope>
    <source>
        <strain evidence="16">Kyd-s0354</strain>
    </source>
</reference>
<evidence type="ECO:0000256" key="14">
    <source>
        <dbReference type="SAM" id="MobiDB-lite"/>
    </source>
</evidence>
<evidence type="ECO:0000256" key="8">
    <source>
        <dbReference type="ARBA" id="ARBA00022890"/>
    </source>
</evidence>
<name>A0A7L8YA28_HPV54</name>
<dbReference type="GO" id="GO:0019062">
    <property type="term" value="P:virion attachment to host cell"/>
    <property type="evidence" value="ECO:0007669"/>
    <property type="project" value="UniProtKB-UniRule"/>
</dbReference>
<protein>
    <recommendedName>
        <fullName evidence="12 13">Major capsid protein L1</fullName>
    </recommendedName>
</protein>
<accession>A0A7L8YA28</accession>
<dbReference type="HAMAP" id="MF_04002">
    <property type="entry name" value="PPV_L1"/>
    <property type="match status" value="1"/>
</dbReference>
<dbReference type="GO" id="GO:0039620">
    <property type="term" value="C:T=7 icosahedral viral capsid"/>
    <property type="evidence" value="ECO:0007669"/>
    <property type="project" value="UniProtKB-UniRule"/>
</dbReference>
<evidence type="ECO:0000256" key="15">
    <source>
        <dbReference type="SAM" id="Phobius"/>
    </source>
</evidence>
<dbReference type="GO" id="GO:0005198">
    <property type="term" value="F:structural molecule activity"/>
    <property type="evidence" value="ECO:0007669"/>
    <property type="project" value="UniProtKB-UniRule"/>
</dbReference>
<keyword evidence="11 12" id="KW-1160">Virus entry into host cell</keyword>
<keyword evidence="4 12" id="KW-1162">Viral penetration into host cytoplasm</keyword>
<organism evidence="16">
    <name type="scientific">Human papillomavirus type 54</name>
    <dbReference type="NCBI Taxonomy" id="1671798"/>
    <lineage>
        <taxon>Viruses</taxon>
        <taxon>Monodnaviria</taxon>
        <taxon>Shotokuvirae</taxon>
        <taxon>Cossaviricota</taxon>
        <taxon>Papovaviricetes</taxon>
        <taxon>Zurhausenvirales</taxon>
        <taxon>Papillomaviridae</taxon>
        <taxon>Firstpapillomavirinae</taxon>
        <taxon>Alphapapillomavirus</taxon>
        <taxon>Alphapapillomavirus 13</taxon>
    </lineage>
</organism>
<evidence type="ECO:0000256" key="13">
    <source>
        <dbReference type="RuleBase" id="RU361248"/>
    </source>
</evidence>
<keyword evidence="7 12" id="KW-0946">Virion</keyword>
<keyword evidence="5 12" id="KW-1161">Viral attachment to host cell</keyword>
<evidence type="ECO:0000256" key="3">
    <source>
        <dbReference type="ARBA" id="ARBA00022581"/>
    </source>
</evidence>
<feature type="transmembrane region" description="Helical" evidence="15">
    <location>
        <begin position="33"/>
        <end position="51"/>
    </location>
</feature>
<dbReference type="InterPro" id="IPR036973">
    <property type="entry name" value="Capsid_L1_sf_Papillomavir"/>
</dbReference>
<dbReference type="PRINTS" id="PR00865">
    <property type="entry name" value="HPVCAPSIDL1"/>
</dbReference>
<evidence type="ECO:0000256" key="5">
    <source>
        <dbReference type="ARBA" id="ARBA00022804"/>
    </source>
</evidence>
<keyword evidence="15" id="KW-0472">Membrane</keyword>
<dbReference type="InterPro" id="IPR011222">
    <property type="entry name" value="dsDNA_vir_gr_I_capsid"/>
</dbReference>
<evidence type="ECO:0000256" key="12">
    <source>
        <dbReference type="HAMAP-Rule" id="MF_04002"/>
    </source>
</evidence>
<dbReference type="Gene3D" id="2.60.175.20">
    <property type="entry name" value="Major capsid L1 (late) superfamily, Papillomavirus"/>
    <property type="match status" value="1"/>
</dbReference>
<keyword evidence="15" id="KW-0812">Transmembrane</keyword>
<dbReference type="EMBL" id="MT783415">
    <property type="protein sequence ID" value="QOI17608.1"/>
    <property type="molecule type" value="Genomic_DNA"/>
</dbReference>
<keyword evidence="6 13" id="KW-1145">T=7 icosahedral capsid protein</keyword>
<keyword evidence="9 12" id="KW-0426">Late protein</keyword>
<keyword evidence="15" id="KW-1133">Transmembrane helix</keyword>
<feature type="disulfide bond" description="Interchain (with Cys-485)" evidence="12">
    <location>
        <position position="235"/>
    </location>
</feature>
<feature type="region of interest" description="Disordered" evidence="14">
    <location>
        <begin position="537"/>
        <end position="561"/>
    </location>
</feature>
<dbReference type="InterPro" id="IPR002210">
    <property type="entry name" value="Capsid_L1_Papillomavir"/>
</dbReference>